<comment type="caution">
    <text evidence="2">The sequence shown here is derived from an EMBL/GenBank/DDBJ whole genome shotgun (WGS) entry which is preliminary data.</text>
</comment>
<evidence type="ECO:0000313" key="2">
    <source>
        <dbReference type="EMBL" id="KAI5621370.1"/>
    </source>
</evidence>
<gene>
    <name evidence="2" type="ORF">C0J50_19305</name>
</gene>
<dbReference type="Proteomes" id="UP001205998">
    <property type="component" value="Unassembled WGS sequence"/>
</dbReference>
<feature type="region of interest" description="Disordered" evidence="1">
    <location>
        <begin position="1"/>
        <end position="23"/>
    </location>
</feature>
<proteinExistence type="predicted"/>
<sequence length="73" mass="7791">MSERDCDGEEAADSIPAGARRGARRSGVLLLPDAESPLQLESVKASTAPRRSSIIKLTYVYCILSHSSGSLSR</sequence>
<organism evidence="2 3">
    <name type="scientific">Silurus asotus</name>
    <name type="common">Amur catfish</name>
    <name type="synonym">Parasilurus asotus</name>
    <dbReference type="NCBI Taxonomy" id="30991"/>
    <lineage>
        <taxon>Eukaryota</taxon>
        <taxon>Metazoa</taxon>
        <taxon>Chordata</taxon>
        <taxon>Craniata</taxon>
        <taxon>Vertebrata</taxon>
        <taxon>Euteleostomi</taxon>
        <taxon>Actinopterygii</taxon>
        <taxon>Neopterygii</taxon>
        <taxon>Teleostei</taxon>
        <taxon>Ostariophysi</taxon>
        <taxon>Siluriformes</taxon>
        <taxon>Siluridae</taxon>
        <taxon>Silurus</taxon>
    </lineage>
</organism>
<keyword evidence="3" id="KW-1185">Reference proteome</keyword>
<evidence type="ECO:0000256" key="1">
    <source>
        <dbReference type="SAM" id="MobiDB-lite"/>
    </source>
</evidence>
<dbReference type="EMBL" id="MU551633">
    <property type="protein sequence ID" value="KAI5621370.1"/>
    <property type="molecule type" value="Genomic_DNA"/>
</dbReference>
<dbReference type="AlphaFoldDB" id="A0AAD5FLC4"/>
<name>A0AAD5FLC4_SILAS</name>
<reference evidence="2" key="1">
    <citation type="submission" date="2018-07" db="EMBL/GenBank/DDBJ databases">
        <title>Comparative genomics of catfishes provides insights into carnivory and benthic adaptation.</title>
        <authorList>
            <person name="Zhang Y."/>
            <person name="Wang D."/>
            <person name="Peng Z."/>
            <person name="Zheng S."/>
            <person name="Shao F."/>
            <person name="Tao W."/>
        </authorList>
    </citation>
    <scope>NUCLEOTIDE SEQUENCE</scope>
    <source>
        <strain evidence="2">Chongqing</strain>
    </source>
</reference>
<feature type="compositionally biased region" description="Acidic residues" evidence="1">
    <location>
        <begin position="1"/>
        <end position="12"/>
    </location>
</feature>
<accession>A0AAD5FLC4</accession>
<protein>
    <submittedName>
        <fullName evidence="2">Uncharacterized protein</fullName>
    </submittedName>
</protein>
<evidence type="ECO:0000313" key="3">
    <source>
        <dbReference type="Proteomes" id="UP001205998"/>
    </source>
</evidence>